<comment type="caution">
    <text evidence="5">The sequence shown here is derived from an EMBL/GenBank/DDBJ whole genome shotgun (WGS) entry which is preliminary data.</text>
</comment>
<feature type="domain" description="AIG1-type G" evidence="4">
    <location>
        <begin position="22"/>
        <end position="216"/>
    </location>
</feature>
<dbReference type="PANTHER" id="PTHR10903:SF184">
    <property type="entry name" value="GTP-BINDING PROTEIN A"/>
    <property type="match status" value="1"/>
</dbReference>
<evidence type="ECO:0000313" key="6">
    <source>
        <dbReference type="Proteomes" id="UP001519460"/>
    </source>
</evidence>
<dbReference type="InterPro" id="IPR006703">
    <property type="entry name" value="G_AIG1"/>
</dbReference>
<dbReference type="EMBL" id="JACVVK020000054">
    <property type="protein sequence ID" value="KAK7498004.1"/>
    <property type="molecule type" value="Genomic_DNA"/>
</dbReference>
<comment type="similarity">
    <text evidence="1">Belongs to the TRAFAC class TrmE-Era-EngA-EngB-Septin-like GTPase superfamily. AIG1/Toc34/Toc159-like paraseptin GTPase family. IAN subfamily.</text>
</comment>
<accession>A0ABD0LEX5</accession>
<dbReference type="InterPro" id="IPR027417">
    <property type="entry name" value="P-loop_NTPase"/>
</dbReference>
<dbReference type="Proteomes" id="UP001519460">
    <property type="component" value="Unassembled WGS sequence"/>
</dbReference>
<dbReference type="PROSITE" id="PS51720">
    <property type="entry name" value="G_AIG1"/>
    <property type="match status" value="1"/>
</dbReference>
<dbReference type="InterPro" id="IPR045058">
    <property type="entry name" value="GIMA/IAN/Toc"/>
</dbReference>
<name>A0ABD0LEX5_9CAEN</name>
<evidence type="ECO:0000256" key="1">
    <source>
        <dbReference type="ARBA" id="ARBA00008535"/>
    </source>
</evidence>
<dbReference type="GO" id="GO:0005525">
    <property type="term" value="F:GTP binding"/>
    <property type="evidence" value="ECO:0007669"/>
    <property type="project" value="UniProtKB-KW"/>
</dbReference>
<keyword evidence="6" id="KW-1185">Reference proteome</keyword>
<evidence type="ECO:0000313" key="5">
    <source>
        <dbReference type="EMBL" id="KAK7498004.1"/>
    </source>
</evidence>
<dbReference type="Pfam" id="PF04548">
    <property type="entry name" value="AIG1"/>
    <property type="match status" value="1"/>
</dbReference>
<evidence type="ECO:0000256" key="2">
    <source>
        <dbReference type="ARBA" id="ARBA00022741"/>
    </source>
</evidence>
<dbReference type="Gene3D" id="3.40.50.300">
    <property type="entry name" value="P-loop containing nucleotide triphosphate hydrolases"/>
    <property type="match status" value="1"/>
</dbReference>
<sequence>MCHCFGKTDKTEIEFTDIGGNKVEYRVLIIGKTGSGKSSTGNSILGASFFKVSVGVGSATKHAELAEDVTRTYKVVDTADVSEMEEEAAKNEVQQWKALTSPHPTAILLVVRADVTFTSTEYDAYRQTKELLGQQLCDNLIVVFTMADRLIMDTEHTFEKELEDPEGELQQVVQQEAGGRYVLFDNTATDVDRFRQVQRLFDFIADVSRSPQPRNR</sequence>
<dbReference type="PANTHER" id="PTHR10903">
    <property type="entry name" value="GTPASE, IMAP FAMILY MEMBER-RELATED"/>
    <property type="match status" value="1"/>
</dbReference>
<reference evidence="5 6" key="1">
    <citation type="journal article" date="2023" name="Sci. Data">
        <title>Genome assembly of the Korean intertidal mud-creeper Batillaria attramentaria.</title>
        <authorList>
            <person name="Patra A.K."/>
            <person name="Ho P.T."/>
            <person name="Jun S."/>
            <person name="Lee S.J."/>
            <person name="Kim Y."/>
            <person name="Won Y.J."/>
        </authorList>
    </citation>
    <scope>NUCLEOTIDE SEQUENCE [LARGE SCALE GENOMIC DNA]</scope>
    <source>
        <strain evidence="5">Wonlab-2016</strain>
    </source>
</reference>
<organism evidence="5 6">
    <name type="scientific">Batillaria attramentaria</name>
    <dbReference type="NCBI Taxonomy" id="370345"/>
    <lineage>
        <taxon>Eukaryota</taxon>
        <taxon>Metazoa</taxon>
        <taxon>Spiralia</taxon>
        <taxon>Lophotrochozoa</taxon>
        <taxon>Mollusca</taxon>
        <taxon>Gastropoda</taxon>
        <taxon>Caenogastropoda</taxon>
        <taxon>Sorbeoconcha</taxon>
        <taxon>Cerithioidea</taxon>
        <taxon>Batillariidae</taxon>
        <taxon>Batillaria</taxon>
    </lineage>
</organism>
<gene>
    <name evidence="5" type="ORF">BaRGS_00010875</name>
</gene>
<keyword evidence="2" id="KW-0547">Nucleotide-binding</keyword>
<proteinExistence type="inferred from homology"/>
<dbReference type="AlphaFoldDB" id="A0ABD0LEX5"/>
<protein>
    <recommendedName>
        <fullName evidence="4">AIG1-type G domain-containing protein</fullName>
    </recommendedName>
</protein>
<evidence type="ECO:0000259" key="4">
    <source>
        <dbReference type="PROSITE" id="PS51720"/>
    </source>
</evidence>
<keyword evidence="3" id="KW-0342">GTP-binding</keyword>
<evidence type="ECO:0000256" key="3">
    <source>
        <dbReference type="ARBA" id="ARBA00023134"/>
    </source>
</evidence>
<dbReference type="SUPFAM" id="SSF52540">
    <property type="entry name" value="P-loop containing nucleoside triphosphate hydrolases"/>
    <property type="match status" value="1"/>
</dbReference>